<dbReference type="InterPro" id="IPR048325">
    <property type="entry name" value="ZSWIM3_N"/>
</dbReference>
<dbReference type="Pfam" id="PF21599">
    <property type="entry name" value="ZSWIM3_N"/>
    <property type="match status" value="1"/>
</dbReference>
<reference evidence="2 3" key="1">
    <citation type="journal article" date="2022" name="Nat. Ecol. Evol.">
        <title>A masculinizing supergene underlies an exaggerated male reproductive morph in a spider.</title>
        <authorList>
            <person name="Hendrickx F."/>
            <person name="De Corte Z."/>
            <person name="Sonet G."/>
            <person name="Van Belleghem S.M."/>
            <person name="Kostlbacher S."/>
            <person name="Vangestel C."/>
        </authorList>
    </citation>
    <scope>NUCLEOTIDE SEQUENCE [LARGE SCALE GENOMIC DNA]</scope>
    <source>
        <strain evidence="2">W744_W776</strain>
    </source>
</reference>
<accession>A0AAV6V3S3</accession>
<protein>
    <recommendedName>
        <fullName evidence="1">ZSWIM3 N-terminal domain-containing protein</fullName>
    </recommendedName>
</protein>
<keyword evidence="3" id="KW-1185">Reference proteome</keyword>
<sequence>MPQLKYCRVKFVCVRGGKFCHKGTGKRNSRTTKTGCQATIYLSHTRDGKNLQIRKLNEVHNHEVSEELFNKLPKQQRLPPDLREKAKEMLDMKVNKKLLLQKLRSETGKMLTMKSVHNLAQIRRLCPKPEEIMLQQGHDIVPETYTTQTDVSINHSDDYEAEETITNEPVLEDTEIGDKMVFVQNKANKAVEDLIREKKRSNDLKERLLHESRKQNKYLEALVKSNTIKEQLIEESKKRNQYLEAILKLECITYNESLKETIQE</sequence>
<evidence type="ECO:0000313" key="2">
    <source>
        <dbReference type="EMBL" id="KAG8190613.1"/>
    </source>
</evidence>
<dbReference type="PANTHER" id="PTHR31569:SF4">
    <property type="entry name" value="SWIM-TYPE DOMAIN-CONTAINING PROTEIN"/>
    <property type="match status" value="1"/>
</dbReference>
<gene>
    <name evidence="2" type="ORF">JTE90_017877</name>
</gene>
<dbReference type="Proteomes" id="UP000827092">
    <property type="component" value="Unassembled WGS sequence"/>
</dbReference>
<dbReference type="EMBL" id="JAFNEN010000179">
    <property type="protein sequence ID" value="KAG8190613.1"/>
    <property type="molecule type" value="Genomic_DNA"/>
</dbReference>
<evidence type="ECO:0000313" key="3">
    <source>
        <dbReference type="Proteomes" id="UP000827092"/>
    </source>
</evidence>
<evidence type="ECO:0000259" key="1">
    <source>
        <dbReference type="Pfam" id="PF21599"/>
    </source>
</evidence>
<comment type="caution">
    <text evidence="2">The sequence shown here is derived from an EMBL/GenBank/DDBJ whole genome shotgun (WGS) entry which is preliminary data.</text>
</comment>
<dbReference type="PANTHER" id="PTHR31569">
    <property type="entry name" value="SWIM-TYPE DOMAIN-CONTAINING PROTEIN"/>
    <property type="match status" value="1"/>
</dbReference>
<organism evidence="2 3">
    <name type="scientific">Oedothorax gibbosus</name>
    <dbReference type="NCBI Taxonomy" id="931172"/>
    <lineage>
        <taxon>Eukaryota</taxon>
        <taxon>Metazoa</taxon>
        <taxon>Ecdysozoa</taxon>
        <taxon>Arthropoda</taxon>
        <taxon>Chelicerata</taxon>
        <taxon>Arachnida</taxon>
        <taxon>Araneae</taxon>
        <taxon>Araneomorphae</taxon>
        <taxon>Entelegynae</taxon>
        <taxon>Araneoidea</taxon>
        <taxon>Linyphiidae</taxon>
        <taxon>Erigoninae</taxon>
        <taxon>Oedothorax</taxon>
    </lineage>
</organism>
<proteinExistence type="predicted"/>
<feature type="domain" description="ZSWIM3 N-terminal" evidence="1">
    <location>
        <begin position="2"/>
        <end position="62"/>
    </location>
</feature>
<dbReference type="AlphaFoldDB" id="A0AAV6V3S3"/>
<name>A0AAV6V3S3_9ARAC</name>
<dbReference type="InterPro" id="IPR052579">
    <property type="entry name" value="Zinc_finger_SWIM"/>
</dbReference>